<dbReference type="AlphaFoldDB" id="A0A9D1SKB2"/>
<reference evidence="3" key="2">
    <citation type="journal article" date="2021" name="PeerJ">
        <title>Extensive microbial diversity within the chicken gut microbiome revealed by metagenomics and culture.</title>
        <authorList>
            <person name="Gilroy R."/>
            <person name="Ravi A."/>
            <person name="Getino M."/>
            <person name="Pursley I."/>
            <person name="Horton D.L."/>
            <person name="Alikhan N.F."/>
            <person name="Baker D."/>
            <person name="Gharbi K."/>
            <person name="Hall N."/>
            <person name="Watson M."/>
            <person name="Adriaenssens E.M."/>
            <person name="Foster-Nyarko E."/>
            <person name="Jarju S."/>
            <person name="Secka A."/>
            <person name="Antonio M."/>
            <person name="Oren A."/>
            <person name="Chaudhuri R.R."/>
            <person name="La Ragione R."/>
            <person name="Hildebrand F."/>
            <person name="Pallen M.J."/>
        </authorList>
    </citation>
    <scope>NUCLEOTIDE SEQUENCE</scope>
    <source>
        <strain evidence="3">9366</strain>
    </source>
</reference>
<evidence type="ECO:0000313" key="3">
    <source>
        <dbReference type="EMBL" id="HIU63351.1"/>
    </source>
</evidence>
<organism evidence="3 4">
    <name type="scientific">Candidatus Caccalectryoclostridium excrementigallinarum</name>
    <dbReference type="NCBI Taxonomy" id="2840710"/>
    <lineage>
        <taxon>Bacteria</taxon>
        <taxon>Bacillati</taxon>
        <taxon>Bacillota</taxon>
        <taxon>Clostridia</taxon>
        <taxon>Christensenellales</taxon>
        <taxon>Christensenellaceae</taxon>
        <taxon>Christensenellaceae incertae sedis</taxon>
        <taxon>Candidatus Caccalectryoclostridium</taxon>
    </lineage>
</organism>
<dbReference type="Gene3D" id="3.40.50.720">
    <property type="entry name" value="NAD(P)-binding Rossmann-like Domain"/>
    <property type="match status" value="1"/>
</dbReference>
<comment type="caution">
    <text evidence="3">The sequence shown here is derived from an EMBL/GenBank/DDBJ whole genome shotgun (WGS) entry which is preliminary data.</text>
</comment>
<evidence type="ECO:0000256" key="1">
    <source>
        <dbReference type="ARBA" id="ARBA00007637"/>
    </source>
</evidence>
<dbReference type="EMBL" id="DVNJ01000032">
    <property type="protein sequence ID" value="HIU63351.1"/>
    <property type="molecule type" value="Genomic_DNA"/>
</dbReference>
<feature type="domain" description="NAD-dependent epimerase/dehydratase" evidence="2">
    <location>
        <begin position="5"/>
        <end position="166"/>
    </location>
</feature>
<dbReference type="GO" id="GO:0008743">
    <property type="term" value="F:L-threonine 3-dehydrogenase activity"/>
    <property type="evidence" value="ECO:0007669"/>
    <property type="project" value="TreeGrafter"/>
</dbReference>
<evidence type="ECO:0000259" key="2">
    <source>
        <dbReference type="Pfam" id="PF01370"/>
    </source>
</evidence>
<gene>
    <name evidence="3" type="ORF">IAB07_06260</name>
</gene>
<dbReference type="PANTHER" id="PTHR42687:SF1">
    <property type="entry name" value="L-THREONINE 3-DEHYDROGENASE, MITOCHONDRIAL"/>
    <property type="match status" value="1"/>
</dbReference>
<protein>
    <submittedName>
        <fullName evidence="3">NAD-dependent epimerase/dehydratase family protein</fullName>
    </submittedName>
</protein>
<dbReference type="InterPro" id="IPR001509">
    <property type="entry name" value="Epimerase_deHydtase"/>
</dbReference>
<dbReference type="GO" id="GO:0006567">
    <property type="term" value="P:L-threonine catabolic process"/>
    <property type="evidence" value="ECO:0007669"/>
    <property type="project" value="TreeGrafter"/>
</dbReference>
<dbReference type="SUPFAM" id="SSF51735">
    <property type="entry name" value="NAD(P)-binding Rossmann-fold domains"/>
    <property type="match status" value="1"/>
</dbReference>
<comment type="similarity">
    <text evidence="1">Belongs to the NAD(P)-dependent epimerase/dehydratase family.</text>
</comment>
<dbReference type="InterPro" id="IPR036291">
    <property type="entry name" value="NAD(P)-bd_dom_sf"/>
</dbReference>
<dbReference type="Proteomes" id="UP000824145">
    <property type="component" value="Unassembled WGS sequence"/>
</dbReference>
<accession>A0A9D1SKB2</accession>
<dbReference type="PANTHER" id="PTHR42687">
    <property type="entry name" value="L-THREONINE 3-DEHYDROGENASE"/>
    <property type="match status" value="1"/>
</dbReference>
<sequence length="523" mass="60293">MGVIIAITGGSGHMGTAVVEQLKTLEGVDELRLLLLNGRKEKRFFTRAKRGAKCRMSAVFGNIAHIEDCRELVSGADYVINLAAVIPPHSDKNPEASYECNWLGAKNIADSVYACKDQPKLIHCSTVALYGHRNYLHPWGRVGDPLLVSPFDNYAAHKKRGERYVMERGIKTWAVLRQTGMLYKNLLFCNINDGLMFHTCLNVPLEWVSDTDSGRLIKNIIEKDLKGECGDFWRKCYNIGGGEGNRNTGFETFDDCFKELGLNTKKELSPAWHSIRNFHGIWFEDSDVLQNMFDFRRDRADSYWKEVFDKRRIFRLAKILPDGLVSRLVLRRLLKDYNAPRKWIKDNERGLIKAYFGSSLNVDCLISDWKEYPLLCEGKVAGGDVDYNALRNVENVKEMGMHLDHGYDESKRDEELDLEDMKSAARFRGGECLSESMKMGDLYTPLKWRCHDGHEFYAAPYTVIKAGHWCEECEPLGVWDFDRQARFSPFYAQVWYDTHAKGERYVYYYDENGKAAFRTEEER</sequence>
<evidence type="ECO:0000313" key="4">
    <source>
        <dbReference type="Proteomes" id="UP000824145"/>
    </source>
</evidence>
<reference evidence="3" key="1">
    <citation type="submission" date="2020-10" db="EMBL/GenBank/DDBJ databases">
        <authorList>
            <person name="Gilroy R."/>
        </authorList>
    </citation>
    <scope>NUCLEOTIDE SEQUENCE</scope>
    <source>
        <strain evidence="3">9366</strain>
    </source>
</reference>
<name>A0A9D1SKB2_9FIRM</name>
<proteinExistence type="inferred from homology"/>
<dbReference type="Pfam" id="PF01370">
    <property type="entry name" value="Epimerase"/>
    <property type="match status" value="1"/>
</dbReference>
<dbReference type="InterPro" id="IPR051225">
    <property type="entry name" value="NAD(P)_epim/dehydratase"/>
</dbReference>